<dbReference type="Gene3D" id="2.40.50.230">
    <property type="entry name" value="Gp5 N-terminal domain"/>
    <property type="match status" value="1"/>
</dbReference>
<evidence type="ECO:0000313" key="3">
    <source>
        <dbReference type="Proteomes" id="UP000247476"/>
    </source>
</evidence>
<proteinExistence type="predicted"/>
<dbReference type="EMBL" id="QJVJ01000004">
    <property type="protein sequence ID" value="PYI55182.1"/>
    <property type="molecule type" value="Genomic_DNA"/>
</dbReference>
<organism evidence="2 3">
    <name type="scientific">Paenibacillus flagellatus</name>
    <dbReference type="NCBI Taxonomy" id="2211139"/>
    <lineage>
        <taxon>Bacteria</taxon>
        <taxon>Bacillati</taxon>
        <taxon>Bacillota</taxon>
        <taxon>Bacilli</taxon>
        <taxon>Bacillales</taxon>
        <taxon>Paenibacillaceae</taxon>
        <taxon>Paenibacillus</taxon>
    </lineage>
</organism>
<dbReference type="InterPro" id="IPR006531">
    <property type="entry name" value="Gp5/Vgr_OB"/>
</dbReference>
<evidence type="ECO:0000313" key="2">
    <source>
        <dbReference type="EMBL" id="PYI55182.1"/>
    </source>
</evidence>
<dbReference type="OrthoDB" id="9762420at2"/>
<evidence type="ECO:0000259" key="1">
    <source>
        <dbReference type="Pfam" id="PF04717"/>
    </source>
</evidence>
<dbReference type="Proteomes" id="UP000247476">
    <property type="component" value="Unassembled WGS sequence"/>
</dbReference>
<feature type="domain" description="Gp5/Type VI secretion system Vgr protein OB-fold" evidence="1">
    <location>
        <begin position="22"/>
        <end position="95"/>
    </location>
</feature>
<reference evidence="2 3" key="1">
    <citation type="submission" date="2018-05" db="EMBL/GenBank/DDBJ databases">
        <title>Paenibacillus flagellatus sp. nov., isolated from selenium mineral soil.</title>
        <authorList>
            <person name="Dai X."/>
        </authorList>
    </citation>
    <scope>NUCLEOTIDE SEQUENCE [LARGE SCALE GENOMIC DNA]</scope>
    <source>
        <strain evidence="2 3">DXL2</strain>
    </source>
</reference>
<dbReference type="SUPFAM" id="SSF69255">
    <property type="entry name" value="gp5 N-terminal domain-like"/>
    <property type="match status" value="1"/>
</dbReference>
<dbReference type="AlphaFoldDB" id="A0A2V5K8I7"/>
<protein>
    <recommendedName>
        <fullName evidence="1">Gp5/Type VI secretion system Vgr protein OB-fold domain-containing protein</fullName>
    </recommendedName>
</protein>
<gene>
    <name evidence="2" type="ORF">DLM86_11695</name>
</gene>
<keyword evidence="3" id="KW-1185">Reference proteome</keyword>
<comment type="caution">
    <text evidence="2">The sequence shown here is derived from an EMBL/GenBank/DDBJ whole genome shotgun (WGS) entry which is preliminary data.</text>
</comment>
<accession>A0A2V5K8I7</accession>
<dbReference type="InterPro" id="IPR037026">
    <property type="entry name" value="Vgr_OB-fold_dom_sf"/>
</dbReference>
<sequence>MMEFPSDRMSDALNPRIDGVMIGIVTNNNDPDKLGRVKLHLPLHDEKAETDWVRIATMMAGKEMGSLFIPEVGDEVLVAFHLGQIRYPIVIGMLWNNKQTPPPFADKNDERKIVSRSGNTIVFNDKSGEETITVKTKKGQTVVLADKDDSLKIADQSGNNTILIKGGSANEISITSGSTKITIDAKGSVAIESAKEVKIKSTQVNIEASATMALKAGASLDLKSDGVINIKGTLVKIN</sequence>
<dbReference type="RefSeq" id="WP_110840175.1">
    <property type="nucleotide sequence ID" value="NZ_QJVJ01000004.1"/>
</dbReference>
<name>A0A2V5K8I7_9BACL</name>
<dbReference type="SUPFAM" id="SSF69349">
    <property type="entry name" value="Phage fibre proteins"/>
    <property type="match status" value="1"/>
</dbReference>
<dbReference type="Pfam" id="PF04717">
    <property type="entry name" value="Phage_base_V"/>
    <property type="match status" value="1"/>
</dbReference>